<dbReference type="KEGG" id="asag:FGM00_08335"/>
<dbReference type="Gene3D" id="2.60.40.740">
    <property type="match status" value="1"/>
</dbReference>
<dbReference type="Pfam" id="PF13573">
    <property type="entry name" value="SprB"/>
    <property type="match status" value="1"/>
</dbReference>
<organism evidence="6 7">
    <name type="scientific">Aggregatimonas sangjinii</name>
    <dbReference type="NCBI Taxonomy" id="2583587"/>
    <lineage>
        <taxon>Bacteria</taxon>
        <taxon>Pseudomonadati</taxon>
        <taxon>Bacteroidota</taxon>
        <taxon>Flavobacteriia</taxon>
        <taxon>Flavobacteriales</taxon>
        <taxon>Flavobacteriaceae</taxon>
        <taxon>Aggregatimonas</taxon>
    </lineage>
</organism>
<keyword evidence="7" id="KW-1185">Reference proteome</keyword>
<gene>
    <name evidence="6" type="ORF">FGM00_08335</name>
</gene>
<dbReference type="SUPFAM" id="SSF56219">
    <property type="entry name" value="DNase I-like"/>
    <property type="match status" value="1"/>
</dbReference>
<dbReference type="InterPro" id="IPR005135">
    <property type="entry name" value="Endo/exonuclease/phosphatase"/>
</dbReference>
<dbReference type="GO" id="GO:0004518">
    <property type="term" value="F:nuclease activity"/>
    <property type="evidence" value="ECO:0007669"/>
    <property type="project" value="InterPro"/>
</dbReference>
<dbReference type="InterPro" id="IPR013783">
    <property type="entry name" value="Ig-like_fold"/>
</dbReference>
<dbReference type="OrthoDB" id="5500612at2"/>
<reference evidence="6 7" key="1">
    <citation type="submission" date="2019-05" db="EMBL/GenBank/DDBJ databases">
        <title>Genome sequencing of F202Z8.</title>
        <authorList>
            <person name="Kwon Y.M."/>
        </authorList>
    </citation>
    <scope>NUCLEOTIDE SEQUENCE [LARGE SCALE GENOMIC DNA]</scope>
    <source>
        <strain evidence="6 7">F202Z8</strain>
    </source>
</reference>
<feature type="signal peptide" evidence="4">
    <location>
        <begin position="1"/>
        <end position="25"/>
    </location>
</feature>
<evidence type="ECO:0000313" key="7">
    <source>
        <dbReference type="Proteomes" id="UP000310017"/>
    </source>
</evidence>
<dbReference type="SMART" id="SM00060">
    <property type="entry name" value="FN3"/>
    <property type="match status" value="1"/>
</dbReference>
<name>A0A5B7ST65_9FLAO</name>
<dbReference type="InterPro" id="IPR003961">
    <property type="entry name" value="FN3_dom"/>
</dbReference>
<dbReference type="Pfam" id="PF00041">
    <property type="entry name" value="fn3"/>
    <property type="match status" value="1"/>
</dbReference>
<evidence type="ECO:0000259" key="5">
    <source>
        <dbReference type="PROSITE" id="PS50853"/>
    </source>
</evidence>
<dbReference type="Proteomes" id="UP000310017">
    <property type="component" value="Chromosome"/>
</dbReference>
<feature type="region of interest" description="Disordered" evidence="3">
    <location>
        <begin position="873"/>
        <end position="915"/>
    </location>
</feature>
<feature type="chain" id="PRO_5022784439" evidence="4">
    <location>
        <begin position="26"/>
        <end position="1706"/>
    </location>
</feature>
<feature type="compositionally biased region" description="Polar residues" evidence="3">
    <location>
        <begin position="894"/>
        <end position="905"/>
    </location>
</feature>
<dbReference type="SUPFAM" id="SSF49265">
    <property type="entry name" value="Fibronectin type III"/>
    <property type="match status" value="1"/>
</dbReference>
<evidence type="ECO:0000256" key="1">
    <source>
        <dbReference type="ARBA" id="ARBA00006429"/>
    </source>
</evidence>
<dbReference type="Gene3D" id="3.60.10.10">
    <property type="entry name" value="Endonuclease/exonuclease/phosphatase"/>
    <property type="match status" value="1"/>
</dbReference>
<feature type="region of interest" description="Disordered" evidence="3">
    <location>
        <begin position="93"/>
        <end position="139"/>
    </location>
</feature>
<dbReference type="Pfam" id="PF04231">
    <property type="entry name" value="Endonuclease_1"/>
    <property type="match status" value="1"/>
</dbReference>
<dbReference type="InterPro" id="IPR026444">
    <property type="entry name" value="Secre_tail"/>
</dbReference>
<sequence>MKKNYFLKNMLSTVFILCGILFGNAQVPSYYSGTDISVSGEALESNLSTLITDTQITELTYTPGVWDALKQTDLDPSNPDKVLLIYGYDDTDSDSTNDRTRSKDMNGGNNGDWNREHTYPRSLGNPNLGSEGPGSDAHHLRASDVQFNGVRGNRPYIDDTGNAKAINNGFYPGDEWKGDVARMMMYMYLRYGDRCLPNVVGLGNSTFDPDMRDIFLEWNAEDPVSQVEINRNILLEGIQGNRNPFIDNPSFATRIWGGPQAEDRFANASPSIVINEVDADQTSTDATEFIELFDGGFGNSSLDGLVVVLYNGNNDQSYNAIDLDGFTTDANGYFVIGSAGVPNVNLEAFTTNGVQNGADAVALYEDDAANFPSGSAITTTNLLDALVYGTSDGDDIELLALLNSGQPQIDENLGGNAGENSMQRIPNGAGGARNTLGYELAPPTPGAVNTTIVIVDTESPSTPENVMASAITAEGATLSWNPSTDNIGVTEYRVFNGTTEQGSTTETSFMVSGLMPNTEYLLSVVALDAAGNASDPSTNVVFTTLEAPTPSGETALLITGVFDGPLTGGVPKGVELYVTDDITDLSSYGLGSANNGGGTDGEEFTFPTVSATAGSFIYVSSEVPGFQEFFGFEPDYTSGAMAINGDDAIELFKDGAVVDIFGEIAMDGTGQPWEHSDGWAYRNENTGPNGSSFSLADWTFSGPNAFDGQSANSTATSPFPIGTYMITGIAQIIINELDADTAGTDALEFIELYDGGAGNTALDGLVIVLYNGSDNQSYNEAIDLDGFTTDENGYFVIGSALVANVDLVAFTTNGIQNGADAAALYQADATDFPNDTPLLINETLLDAVVYDTSDSDDEELLQLLNTGELQVNEDGMENKDGDSVQRIPNGSGGARNTASYTQDTPTPGAENGAVPPAPETISVLEARAAEFGELVTVSGVLTVSDQFGGSAYLQDATAGIAIFDEKVHGDGNFMVGDSITVTATRSAFNDQIQLSTVTEVTNNGQPNVPIVPLTISLSDLANHPAELVRILDPAFPKPGDILFGNSNYSLTDANGTGELRIDNDVEAIVGLGQPSDCGEVIGVVGRFFETYQLLPRSKSDLECAGPYIPLGSDIQIDKDETFDVVTWNIEWFGEEENSPAAGNPMSDAIQRDSVQRVLAELNADLIAVEEIVDVPLFEELIGSLPGYAYVLSPATSRPDATDGLQQKVGFIYNTNTVSVIATRPLLETIHPLYNGGDDSALADYPVADKTRFYASGRLPFLMNADVTINNVTKRFDLVALHARANSGNGAQERYDMRKFDVEVLKDSLDVQFPDSNLILLGDFNDDIDETVADIASTVSSYESYVLDAENYTIVSSALSEGGFRSFVFRENMIDHILVSNEVAPTYIDETVSVGYEFYDSDYTNTTSDHFPVSARFILEEFKLDSITSNSVSCAGEADGSATALLSGGVAPYTYLWSDGQTTATASGLSGGDYTITVLDAMGAVAEGTVTISEPDTLSVEYTSDTTIYLGYAPLAKATIGVTSITGGLAPYSFEWSTGETTQTLHVEPESTTTYHITVTDANGCASEKEITVEVIDIQCGNGSWAKVEMCSYGRTICVPQWAVAYYLYFGSTLGACEAVPTEAINLDVYPNPFVNYFIADVTVPENSKVSLFVYNRYGRLVKRDRNFVPSGNTKLKVRMNGRPRGIYFLRTYINGAFYSAEKLVKK</sequence>
<feature type="domain" description="Fibronectin type-III" evidence="5">
    <location>
        <begin position="462"/>
        <end position="547"/>
    </location>
</feature>
<evidence type="ECO:0000256" key="2">
    <source>
        <dbReference type="ARBA" id="ARBA00022729"/>
    </source>
</evidence>
<dbReference type="EMBL" id="CP040710">
    <property type="protein sequence ID" value="QCX00111.1"/>
    <property type="molecule type" value="Genomic_DNA"/>
</dbReference>
<dbReference type="PROSITE" id="PS50853">
    <property type="entry name" value="FN3"/>
    <property type="match status" value="1"/>
</dbReference>
<proteinExistence type="inferred from homology"/>
<dbReference type="InterPro" id="IPR007346">
    <property type="entry name" value="Endonuclease-I"/>
</dbReference>
<dbReference type="NCBIfam" id="TIGR04183">
    <property type="entry name" value="Por_Secre_tail"/>
    <property type="match status" value="1"/>
</dbReference>
<comment type="similarity">
    <text evidence="1">Belongs to the EndA/NucM nuclease family.</text>
</comment>
<accession>A0A5B7ST65</accession>
<dbReference type="InterPro" id="IPR036116">
    <property type="entry name" value="FN3_sf"/>
</dbReference>
<dbReference type="PANTHER" id="PTHR37397:SF1">
    <property type="entry name" value="LTD DOMAIN-CONTAINING PROTEIN"/>
    <property type="match status" value="1"/>
</dbReference>
<dbReference type="PANTHER" id="PTHR37397">
    <property type="entry name" value="SI:CH211-183D21.1"/>
    <property type="match status" value="1"/>
</dbReference>
<evidence type="ECO:0000313" key="6">
    <source>
        <dbReference type="EMBL" id="QCX00111.1"/>
    </source>
</evidence>
<dbReference type="RefSeq" id="WP_138852458.1">
    <property type="nucleotide sequence ID" value="NZ_CP040710.1"/>
</dbReference>
<dbReference type="InterPro" id="IPR044925">
    <property type="entry name" value="His-Me_finger_sf"/>
</dbReference>
<protein>
    <submittedName>
        <fullName evidence="6">T9SS type A sorting domain-containing protein</fullName>
    </submittedName>
</protein>
<evidence type="ECO:0000256" key="3">
    <source>
        <dbReference type="SAM" id="MobiDB-lite"/>
    </source>
</evidence>
<dbReference type="CDD" id="cd00063">
    <property type="entry name" value="FN3"/>
    <property type="match status" value="1"/>
</dbReference>
<dbReference type="Pfam" id="PF03372">
    <property type="entry name" value="Exo_endo_phos"/>
    <property type="match status" value="1"/>
</dbReference>
<dbReference type="Gene3D" id="2.60.40.10">
    <property type="entry name" value="Immunoglobulins"/>
    <property type="match status" value="1"/>
</dbReference>
<dbReference type="InterPro" id="IPR036691">
    <property type="entry name" value="Endo/exonu/phosph_ase_sf"/>
</dbReference>
<evidence type="ECO:0000256" key="4">
    <source>
        <dbReference type="SAM" id="SignalP"/>
    </source>
</evidence>
<keyword evidence="2 4" id="KW-0732">Signal</keyword>
<dbReference type="SUPFAM" id="SSF54060">
    <property type="entry name" value="His-Me finger endonucleases"/>
    <property type="match status" value="1"/>
</dbReference>
<dbReference type="InterPro" id="IPR025667">
    <property type="entry name" value="SprB_repeat"/>
</dbReference>